<proteinExistence type="predicted"/>
<dbReference type="EMBL" id="VJMH01007250">
    <property type="protein sequence ID" value="KAF0684719.1"/>
    <property type="molecule type" value="Genomic_DNA"/>
</dbReference>
<sequence length="575" mass="64065">MQNRLHCIRQFVQLMPRVAAVASSSPPTLVSSTKAVHRVGFNKVSVGWSLLFAFNLAVSPLKAYISETLPWHIIAPVATNATLWSDDLNYTLAILQVLYNPTTMPDSTQTFRRDDTTYVIRAALVLSTPLVECDATLLRFPGAVFYGPALRRAACAFLAQNSSSPRTMTPICQHVYMLAVPVVNTCLWVDGPSSTHFIVSFGAVNLESIPFAWCKLTWRCLLVGYILHLLWHSYYYHVWALGHNLTTVGLRNPSTAVRYDLSVGDPTPLVLDHPFVSLVFVVDFYAGIDYVGLASIRVSQVADVGQFALGCLYGSRAVWFGYFTMRYATYLVKWKRWECHVTSVDPGVLALAAAFYAGPIYYMLANTPAVHLLYLLWSLQPSGTLDRDASIDVAAGCIATLALLGSLPCMYAVGAPHVHRSQLVRSVSSLYAHPIEYNDLKIRLLWWLPRLWTKPSQTPVRDTGGCLYRMYDHNPRYKNLPLLSHRAADCFVGCYDDNVLTSRVRLSLRQWLDLQPHDTDHAIQMCPASHHGQAICTISNTTCPNISPLSKLPLDQLSSNTTARHVFHAGTTAWV</sequence>
<dbReference type="Proteomes" id="UP000332933">
    <property type="component" value="Unassembled WGS sequence"/>
</dbReference>
<evidence type="ECO:0000313" key="3">
    <source>
        <dbReference type="Proteomes" id="UP000332933"/>
    </source>
</evidence>
<evidence type="ECO:0000313" key="1">
    <source>
        <dbReference type="EMBL" id="KAF0684719.1"/>
    </source>
</evidence>
<organism evidence="2 3">
    <name type="scientific">Aphanomyces stellatus</name>
    <dbReference type="NCBI Taxonomy" id="120398"/>
    <lineage>
        <taxon>Eukaryota</taxon>
        <taxon>Sar</taxon>
        <taxon>Stramenopiles</taxon>
        <taxon>Oomycota</taxon>
        <taxon>Saprolegniomycetes</taxon>
        <taxon>Saprolegniales</taxon>
        <taxon>Verrucalvaceae</taxon>
        <taxon>Aphanomyces</taxon>
    </lineage>
</organism>
<name>A0A485LMH4_9STRA</name>
<dbReference type="AlphaFoldDB" id="A0A485LMH4"/>
<dbReference type="OrthoDB" id="66910at2759"/>
<keyword evidence="3" id="KW-1185">Reference proteome</keyword>
<reference evidence="1" key="2">
    <citation type="submission" date="2019-06" db="EMBL/GenBank/DDBJ databases">
        <title>Genomics analysis of Aphanomyces spp. identifies a new class of oomycete effector associated with host adaptation.</title>
        <authorList>
            <person name="Gaulin E."/>
        </authorList>
    </citation>
    <scope>NUCLEOTIDE SEQUENCE</scope>
    <source>
        <strain evidence="1">CBS 578.67</strain>
    </source>
</reference>
<accession>A0A485LMH4</accession>
<evidence type="ECO:0000313" key="2">
    <source>
        <dbReference type="EMBL" id="VFT99965.1"/>
    </source>
</evidence>
<protein>
    <submittedName>
        <fullName evidence="2">Aste57867_23320 protein</fullName>
    </submittedName>
</protein>
<dbReference type="EMBL" id="CAADRA010007276">
    <property type="protein sequence ID" value="VFT99965.1"/>
    <property type="molecule type" value="Genomic_DNA"/>
</dbReference>
<gene>
    <name evidence="2" type="primary">Aste57867_23320</name>
    <name evidence="1" type="ORF">As57867_023249</name>
    <name evidence="2" type="ORF">ASTE57867_23320</name>
</gene>
<reference evidence="2 3" key="1">
    <citation type="submission" date="2019-03" db="EMBL/GenBank/DDBJ databases">
        <authorList>
            <person name="Gaulin E."/>
            <person name="Dumas B."/>
        </authorList>
    </citation>
    <scope>NUCLEOTIDE SEQUENCE [LARGE SCALE GENOMIC DNA]</scope>
    <source>
        <strain evidence="2">CBS 568.67</strain>
    </source>
</reference>